<evidence type="ECO:0000313" key="3">
    <source>
        <dbReference type="Proteomes" id="UP000008311"/>
    </source>
</evidence>
<feature type="compositionally biased region" description="Basic residues" evidence="1">
    <location>
        <begin position="14"/>
        <end position="24"/>
    </location>
</feature>
<protein>
    <submittedName>
        <fullName evidence="2">Uncharacterized protein</fullName>
    </submittedName>
</protein>
<dbReference type="Proteomes" id="UP000008311">
    <property type="component" value="Unassembled WGS sequence"/>
</dbReference>
<sequence length="220" mass="23346">MRESGIVPTAHVAPAKKSRLHKTPCKPCRASSSVGRQTCKAAPDAVLHFFTRLSPQVVATGSDIRHRQRSALATADRTFHPPPQAHPGEHDEDPTAASAGQDPGRPPPDRCGHLLDCTLLHPLGSDARSAAAGRSRHAGRRRGAAAADDGLAGLWLEHALAAPALPTSAALAAPEGGGAAQGPAARYLRYRRTSLTPRLRLPRRCLSRAGRRRPGSSRRR</sequence>
<dbReference type="InParanoid" id="B9TBU9"/>
<feature type="region of interest" description="Disordered" evidence="1">
    <location>
        <begin position="1"/>
        <end position="32"/>
    </location>
</feature>
<accession>B9TBU9</accession>
<organism evidence="2 3">
    <name type="scientific">Ricinus communis</name>
    <name type="common">Castor bean</name>
    <dbReference type="NCBI Taxonomy" id="3988"/>
    <lineage>
        <taxon>Eukaryota</taxon>
        <taxon>Viridiplantae</taxon>
        <taxon>Streptophyta</taxon>
        <taxon>Embryophyta</taxon>
        <taxon>Tracheophyta</taxon>
        <taxon>Spermatophyta</taxon>
        <taxon>Magnoliopsida</taxon>
        <taxon>eudicotyledons</taxon>
        <taxon>Gunneridae</taxon>
        <taxon>Pentapetalae</taxon>
        <taxon>rosids</taxon>
        <taxon>fabids</taxon>
        <taxon>Malpighiales</taxon>
        <taxon>Euphorbiaceae</taxon>
        <taxon>Acalyphoideae</taxon>
        <taxon>Acalypheae</taxon>
        <taxon>Ricinus</taxon>
    </lineage>
</organism>
<keyword evidence="3" id="KW-1185">Reference proteome</keyword>
<evidence type="ECO:0000313" key="2">
    <source>
        <dbReference type="EMBL" id="EEF26666.1"/>
    </source>
</evidence>
<reference evidence="3" key="1">
    <citation type="journal article" date="2010" name="Nat. Biotechnol.">
        <title>Draft genome sequence of the oilseed species Ricinus communis.</title>
        <authorList>
            <person name="Chan A.P."/>
            <person name="Crabtree J."/>
            <person name="Zhao Q."/>
            <person name="Lorenzi H."/>
            <person name="Orvis J."/>
            <person name="Puiu D."/>
            <person name="Melake-Berhan A."/>
            <person name="Jones K.M."/>
            <person name="Redman J."/>
            <person name="Chen G."/>
            <person name="Cahoon E.B."/>
            <person name="Gedil M."/>
            <person name="Stanke M."/>
            <person name="Haas B.J."/>
            <person name="Wortman J.R."/>
            <person name="Fraser-Liggett C.M."/>
            <person name="Ravel J."/>
            <person name="Rabinowicz P.D."/>
        </authorList>
    </citation>
    <scope>NUCLEOTIDE SEQUENCE [LARGE SCALE GENOMIC DNA]</scope>
    <source>
        <strain evidence="3">cv. Hale</strain>
    </source>
</reference>
<proteinExistence type="predicted"/>
<dbReference type="EMBL" id="EQ976759">
    <property type="protein sequence ID" value="EEF26666.1"/>
    <property type="molecule type" value="Genomic_DNA"/>
</dbReference>
<feature type="region of interest" description="Disordered" evidence="1">
    <location>
        <begin position="73"/>
        <end position="113"/>
    </location>
</feature>
<gene>
    <name evidence="2" type="ORF">RCOM_0049670</name>
</gene>
<name>B9TBU9_RICCO</name>
<evidence type="ECO:0000256" key="1">
    <source>
        <dbReference type="SAM" id="MobiDB-lite"/>
    </source>
</evidence>
<dbReference type="AlphaFoldDB" id="B9TBU9"/>